<accession>A0AB39PKC5</accession>
<proteinExistence type="predicted"/>
<dbReference type="AlphaFoldDB" id="A0AB39PKC5"/>
<sequence>MAHEETRHLLVQSRGEPSPLYESYLEWAYDDIDTYTGCVPLDDPELGLPADLADALRAWSLSRPSEDSASPPSLSEHVQQGLVVARRLARHLGPAVAVRYRDERHRTSKWICWGCDRLHEEGDGTPPHPLHIDVDGEFKFGPLRSDGFGDFFPDDPTAALHLSDGLVAALYAWADGINTTLNLMIGDRDEAKYDGAWQRLFREGMDLARQVAHEIGPGRTVTYKGLAHGSLAMLTSVTWQGDREL</sequence>
<protein>
    <submittedName>
        <fullName evidence="1">Uncharacterized protein</fullName>
    </submittedName>
</protein>
<dbReference type="EMBL" id="CP163435">
    <property type="protein sequence ID" value="XDQ31032.1"/>
    <property type="molecule type" value="Genomic_DNA"/>
</dbReference>
<reference evidence="1" key="1">
    <citation type="submission" date="2024-07" db="EMBL/GenBank/DDBJ databases">
        <authorList>
            <person name="Yu S.T."/>
        </authorList>
    </citation>
    <scope>NUCLEOTIDE SEQUENCE</scope>
    <source>
        <strain evidence="1">R21</strain>
    </source>
</reference>
<organism evidence="1">
    <name type="scientific">Streptomyces sp. R21</name>
    <dbReference type="NCBI Taxonomy" id="3238627"/>
    <lineage>
        <taxon>Bacteria</taxon>
        <taxon>Bacillati</taxon>
        <taxon>Actinomycetota</taxon>
        <taxon>Actinomycetes</taxon>
        <taxon>Kitasatosporales</taxon>
        <taxon>Streptomycetaceae</taxon>
        <taxon>Streptomyces</taxon>
    </lineage>
</organism>
<name>A0AB39PKC5_9ACTN</name>
<evidence type="ECO:0000313" key="1">
    <source>
        <dbReference type="EMBL" id="XDQ31032.1"/>
    </source>
</evidence>
<dbReference type="RefSeq" id="WP_369241545.1">
    <property type="nucleotide sequence ID" value="NZ_CP163435.1"/>
</dbReference>
<gene>
    <name evidence="1" type="ORF">AB5J56_42825</name>
</gene>